<comment type="caution">
    <text evidence="1">The sequence shown here is derived from an EMBL/GenBank/DDBJ whole genome shotgun (WGS) entry which is preliminary data.</text>
</comment>
<dbReference type="InterPro" id="IPR012340">
    <property type="entry name" value="NA-bd_OB-fold"/>
</dbReference>
<dbReference type="OrthoDB" id="1751331at2759"/>
<dbReference type="AlphaFoldDB" id="A0A835IK72"/>
<sequence>VKDYRPVEHAYKIHFKEAGDRRWSRSQLKKSMTYQSMFKFIKFDNIPTKARQVTFLTDMIGVLTKVGKVRKAARKLLREVVIMNKSGLEMPITLWEGMTEIIPKDTMKQPNVVIIMRSLEAGYYRGKIGLSSLSGK</sequence>
<accession>A0A835IK72</accession>
<evidence type="ECO:0000313" key="2">
    <source>
        <dbReference type="Proteomes" id="UP000631114"/>
    </source>
</evidence>
<proteinExistence type="predicted"/>
<dbReference type="Gene3D" id="2.40.50.140">
    <property type="entry name" value="Nucleic acid-binding proteins"/>
    <property type="match status" value="1"/>
</dbReference>
<name>A0A835IK72_9MAGN</name>
<dbReference type="EMBL" id="JADFTS010000002">
    <property type="protein sequence ID" value="KAF9618689.1"/>
    <property type="molecule type" value="Genomic_DNA"/>
</dbReference>
<organism evidence="1 2">
    <name type="scientific">Coptis chinensis</name>
    <dbReference type="NCBI Taxonomy" id="261450"/>
    <lineage>
        <taxon>Eukaryota</taxon>
        <taxon>Viridiplantae</taxon>
        <taxon>Streptophyta</taxon>
        <taxon>Embryophyta</taxon>
        <taxon>Tracheophyta</taxon>
        <taxon>Spermatophyta</taxon>
        <taxon>Magnoliopsida</taxon>
        <taxon>Ranunculales</taxon>
        <taxon>Ranunculaceae</taxon>
        <taxon>Coptidoideae</taxon>
        <taxon>Coptis</taxon>
    </lineage>
</organism>
<keyword evidence="2" id="KW-1185">Reference proteome</keyword>
<dbReference type="SUPFAM" id="SSF50249">
    <property type="entry name" value="Nucleic acid-binding proteins"/>
    <property type="match status" value="1"/>
</dbReference>
<protein>
    <submittedName>
        <fullName evidence="1">Uncharacterized protein</fullName>
    </submittedName>
</protein>
<gene>
    <name evidence="1" type="ORF">IFM89_002384</name>
</gene>
<feature type="non-terminal residue" evidence="1">
    <location>
        <position position="1"/>
    </location>
</feature>
<evidence type="ECO:0000313" key="1">
    <source>
        <dbReference type="EMBL" id="KAF9618689.1"/>
    </source>
</evidence>
<reference evidence="1 2" key="1">
    <citation type="submission" date="2020-10" db="EMBL/GenBank/DDBJ databases">
        <title>The Coptis chinensis genome and diversification of protoberbering-type alkaloids.</title>
        <authorList>
            <person name="Wang B."/>
            <person name="Shu S."/>
            <person name="Song C."/>
            <person name="Liu Y."/>
        </authorList>
    </citation>
    <scope>NUCLEOTIDE SEQUENCE [LARGE SCALE GENOMIC DNA]</scope>
    <source>
        <strain evidence="1">HL-2020</strain>
        <tissue evidence="1">Leaf</tissue>
    </source>
</reference>
<dbReference type="Proteomes" id="UP000631114">
    <property type="component" value="Unassembled WGS sequence"/>
</dbReference>